<protein>
    <recommendedName>
        <fullName evidence="2">protein-glutamate methylesterase</fullName>
        <ecNumber evidence="2">3.1.1.61</ecNumber>
    </recommendedName>
</protein>
<dbReference type="RefSeq" id="WP_158982475.1">
    <property type="nucleotide sequence ID" value="NZ_BAABKY010000001.1"/>
</dbReference>
<dbReference type="Pfam" id="PF01339">
    <property type="entry name" value="CheB_methylest"/>
    <property type="match status" value="1"/>
</dbReference>
<dbReference type="Gene3D" id="3.40.50.180">
    <property type="entry name" value="Methylesterase CheB, C-terminal domain"/>
    <property type="match status" value="1"/>
</dbReference>
<dbReference type="PANTHER" id="PTHR42872">
    <property type="entry name" value="PROTEIN-GLUTAMATE METHYLESTERASE/PROTEIN-GLUTAMINE GLUTAMINASE"/>
    <property type="match status" value="1"/>
</dbReference>
<evidence type="ECO:0000256" key="1">
    <source>
        <dbReference type="ARBA" id="ARBA00022801"/>
    </source>
</evidence>
<accession>A0ABP9L5F6</accession>
<proteinExistence type="predicted"/>
<organism evidence="7 8">
    <name type="scientific">Lysobacter panacisoli</name>
    <dbReference type="NCBI Taxonomy" id="1255263"/>
    <lineage>
        <taxon>Bacteria</taxon>
        <taxon>Pseudomonadati</taxon>
        <taxon>Pseudomonadota</taxon>
        <taxon>Gammaproteobacteria</taxon>
        <taxon>Lysobacterales</taxon>
        <taxon>Lysobacteraceae</taxon>
        <taxon>Lysobacter</taxon>
    </lineage>
</organism>
<evidence type="ECO:0000256" key="2">
    <source>
        <dbReference type="ARBA" id="ARBA00039140"/>
    </source>
</evidence>
<dbReference type="PROSITE" id="PS50122">
    <property type="entry name" value="CHEB"/>
    <property type="match status" value="1"/>
</dbReference>
<name>A0ABP9L5F6_9GAMM</name>
<evidence type="ECO:0000259" key="6">
    <source>
        <dbReference type="PROSITE" id="PS50122"/>
    </source>
</evidence>
<sequence>MSETSRRAVLLARPGAACERLRSALADAGANVVLEADPTVLDPSALGQAAPQIVVVALDPVTEDIIERFDPVLADPSVEVIYEEATLAATREGWDLARWVRHLAAKLQGHADVLPPGHEPEDAETPAPPGAAPVAVATPAAPSTLTLAPIDEAPPVVAAPAPPPVVAAPPAPPPVIAAPPVIEAAPAPVFEVKPVEARPVEVAIAQAAPQTQFTHEATYNPFDPVAAEATFDSIEAVEIAAPLADIEMSLVDDSGMFAADAAELSVAPFESSFDFELAPGDAPVIVEDAAAPVLVFQASDGGAAAVESIEAQSDAQAAPGAPDWSFTDEVSTEIAKPVVADHRFQRDLGDLERRISAMELVEDRPAVQIDGAVLVLAGIGGPDAVRQLLGGLPEGFPRPVLVQQRLDGGRYDRLVAQMQRATPLQVRLAEPGLMAMPGTIYILPNEIGVNVAESGIRFTDGDGDVLAALPSADSAVLMLSGSDASRVDAAMNHSWAGALVAGQSPDGCYDAAAANELIARGAESGQPADLAARLAARWRAE</sequence>
<gene>
    <name evidence="7" type="ORF">GCM10025759_10520</name>
</gene>
<evidence type="ECO:0000313" key="8">
    <source>
        <dbReference type="Proteomes" id="UP001501083"/>
    </source>
</evidence>
<feature type="domain" description="CheB-type methylesterase" evidence="6">
    <location>
        <begin position="365"/>
        <end position="464"/>
    </location>
</feature>
<comment type="catalytic activity">
    <reaction evidence="3">
        <text>[protein]-L-glutamate 5-O-methyl ester + H2O = L-glutamyl-[protein] + methanol + H(+)</text>
        <dbReference type="Rhea" id="RHEA:23236"/>
        <dbReference type="Rhea" id="RHEA-COMP:10208"/>
        <dbReference type="Rhea" id="RHEA-COMP:10311"/>
        <dbReference type="ChEBI" id="CHEBI:15377"/>
        <dbReference type="ChEBI" id="CHEBI:15378"/>
        <dbReference type="ChEBI" id="CHEBI:17790"/>
        <dbReference type="ChEBI" id="CHEBI:29973"/>
        <dbReference type="ChEBI" id="CHEBI:82795"/>
        <dbReference type="EC" id="3.1.1.61"/>
    </reaction>
</comment>
<keyword evidence="8" id="KW-1185">Reference proteome</keyword>
<evidence type="ECO:0000256" key="4">
    <source>
        <dbReference type="PROSITE-ProRule" id="PRU00050"/>
    </source>
</evidence>
<dbReference type="Proteomes" id="UP001501083">
    <property type="component" value="Unassembled WGS sequence"/>
</dbReference>
<dbReference type="EMBL" id="BAABKY010000001">
    <property type="protein sequence ID" value="GAA5071427.1"/>
    <property type="molecule type" value="Genomic_DNA"/>
</dbReference>
<dbReference type="PANTHER" id="PTHR42872:SF6">
    <property type="entry name" value="PROTEIN-GLUTAMATE METHYLESTERASE_PROTEIN-GLUTAMINE GLUTAMINASE"/>
    <property type="match status" value="1"/>
</dbReference>
<dbReference type="InterPro" id="IPR000673">
    <property type="entry name" value="Sig_transdc_resp-reg_Me-estase"/>
</dbReference>
<dbReference type="InterPro" id="IPR035909">
    <property type="entry name" value="CheB_C"/>
</dbReference>
<evidence type="ECO:0000256" key="5">
    <source>
        <dbReference type="SAM" id="MobiDB-lite"/>
    </source>
</evidence>
<evidence type="ECO:0000256" key="3">
    <source>
        <dbReference type="ARBA" id="ARBA00048267"/>
    </source>
</evidence>
<evidence type="ECO:0000313" key="7">
    <source>
        <dbReference type="EMBL" id="GAA5071427.1"/>
    </source>
</evidence>
<feature type="region of interest" description="Disordered" evidence="5">
    <location>
        <begin position="111"/>
        <end position="132"/>
    </location>
</feature>
<dbReference type="SUPFAM" id="SSF52738">
    <property type="entry name" value="Methylesterase CheB, C-terminal domain"/>
    <property type="match status" value="1"/>
</dbReference>
<reference evidence="8" key="1">
    <citation type="journal article" date="2019" name="Int. J. Syst. Evol. Microbiol.">
        <title>The Global Catalogue of Microorganisms (GCM) 10K type strain sequencing project: providing services to taxonomists for standard genome sequencing and annotation.</title>
        <authorList>
            <consortium name="The Broad Institute Genomics Platform"/>
            <consortium name="The Broad Institute Genome Sequencing Center for Infectious Disease"/>
            <person name="Wu L."/>
            <person name="Ma J."/>
        </authorList>
    </citation>
    <scope>NUCLEOTIDE SEQUENCE [LARGE SCALE GENOMIC DNA]</scope>
    <source>
        <strain evidence="8">JCM 19212</strain>
    </source>
</reference>
<comment type="caution">
    <text evidence="7">The sequence shown here is derived from an EMBL/GenBank/DDBJ whole genome shotgun (WGS) entry which is preliminary data.</text>
</comment>
<keyword evidence="1" id="KW-0378">Hydrolase</keyword>
<dbReference type="EC" id="3.1.1.61" evidence="2"/>
<comment type="caution">
    <text evidence="4">Lacks conserved residue(s) required for the propagation of feature annotation.</text>
</comment>